<proteinExistence type="predicted"/>
<gene>
    <name evidence="2" type="ORF">B0H16DRAFT_1446511</name>
</gene>
<evidence type="ECO:0000313" key="3">
    <source>
        <dbReference type="Proteomes" id="UP001215598"/>
    </source>
</evidence>
<comment type="caution">
    <text evidence="2">The sequence shown here is derived from an EMBL/GenBank/DDBJ whole genome shotgun (WGS) entry which is preliminary data.</text>
</comment>
<dbReference type="AlphaFoldDB" id="A0AAD7KEW9"/>
<reference evidence="2" key="1">
    <citation type="submission" date="2023-03" db="EMBL/GenBank/DDBJ databases">
        <title>Massive genome expansion in bonnet fungi (Mycena s.s.) driven by repeated elements and novel gene families across ecological guilds.</title>
        <authorList>
            <consortium name="Lawrence Berkeley National Laboratory"/>
            <person name="Harder C.B."/>
            <person name="Miyauchi S."/>
            <person name="Viragh M."/>
            <person name="Kuo A."/>
            <person name="Thoen E."/>
            <person name="Andreopoulos B."/>
            <person name="Lu D."/>
            <person name="Skrede I."/>
            <person name="Drula E."/>
            <person name="Henrissat B."/>
            <person name="Morin E."/>
            <person name="Kohler A."/>
            <person name="Barry K."/>
            <person name="LaButti K."/>
            <person name="Morin E."/>
            <person name="Salamov A."/>
            <person name="Lipzen A."/>
            <person name="Mereny Z."/>
            <person name="Hegedus B."/>
            <person name="Baldrian P."/>
            <person name="Stursova M."/>
            <person name="Weitz H."/>
            <person name="Taylor A."/>
            <person name="Grigoriev I.V."/>
            <person name="Nagy L.G."/>
            <person name="Martin F."/>
            <person name="Kauserud H."/>
        </authorList>
    </citation>
    <scope>NUCLEOTIDE SEQUENCE</scope>
    <source>
        <strain evidence="2">CBHHK182m</strain>
    </source>
</reference>
<protein>
    <submittedName>
        <fullName evidence="2">Uncharacterized protein</fullName>
    </submittedName>
</protein>
<accession>A0AAD7KEW9</accession>
<sequence>MVPGYLNAFIMPTSSHVHHSDSGLRTRALTRSCLQQAWGRDTGWGVTVAGIEKTGRAERWLEIILTTSTIAIGELSSARPSRRRGQNPSEFEDLNYSSYCRRGLVGFILAPVQTSVVRRTHESPRSPYSIVFGGLGKNQTDAEPETSRGRRVDEILISKQDVERNKSESESARTESRSIELTDSLAELGLGREKERHGRAKARAEDTRGNDPGT</sequence>
<dbReference type="Proteomes" id="UP001215598">
    <property type="component" value="Unassembled WGS sequence"/>
</dbReference>
<evidence type="ECO:0000256" key="1">
    <source>
        <dbReference type="SAM" id="MobiDB-lite"/>
    </source>
</evidence>
<name>A0AAD7KEW9_9AGAR</name>
<keyword evidence="3" id="KW-1185">Reference proteome</keyword>
<feature type="compositionally biased region" description="Basic and acidic residues" evidence="1">
    <location>
        <begin position="145"/>
        <end position="180"/>
    </location>
</feature>
<dbReference type="EMBL" id="JARKIB010000002">
    <property type="protein sequence ID" value="KAJ7784268.1"/>
    <property type="molecule type" value="Genomic_DNA"/>
</dbReference>
<feature type="compositionally biased region" description="Basic and acidic residues" evidence="1">
    <location>
        <begin position="190"/>
        <end position="214"/>
    </location>
</feature>
<organism evidence="2 3">
    <name type="scientific">Mycena metata</name>
    <dbReference type="NCBI Taxonomy" id="1033252"/>
    <lineage>
        <taxon>Eukaryota</taxon>
        <taxon>Fungi</taxon>
        <taxon>Dikarya</taxon>
        <taxon>Basidiomycota</taxon>
        <taxon>Agaricomycotina</taxon>
        <taxon>Agaricomycetes</taxon>
        <taxon>Agaricomycetidae</taxon>
        <taxon>Agaricales</taxon>
        <taxon>Marasmiineae</taxon>
        <taxon>Mycenaceae</taxon>
        <taxon>Mycena</taxon>
    </lineage>
</organism>
<evidence type="ECO:0000313" key="2">
    <source>
        <dbReference type="EMBL" id="KAJ7784268.1"/>
    </source>
</evidence>
<feature type="region of interest" description="Disordered" evidence="1">
    <location>
        <begin position="128"/>
        <end position="214"/>
    </location>
</feature>